<organism evidence="1 2">
    <name type="scientific">Dallia pectoralis</name>
    <name type="common">Alaska blackfish</name>
    <dbReference type="NCBI Taxonomy" id="75939"/>
    <lineage>
        <taxon>Eukaryota</taxon>
        <taxon>Metazoa</taxon>
        <taxon>Chordata</taxon>
        <taxon>Craniata</taxon>
        <taxon>Vertebrata</taxon>
        <taxon>Euteleostomi</taxon>
        <taxon>Actinopterygii</taxon>
        <taxon>Neopterygii</taxon>
        <taxon>Teleostei</taxon>
        <taxon>Protacanthopterygii</taxon>
        <taxon>Esociformes</taxon>
        <taxon>Umbridae</taxon>
        <taxon>Dallia</taxon>
    </lineage>
</organism>
<proteinExistence type="predicted"/>
<comment type="caution">
    <text evidence="1">The sequence shown here is derived from an EMBL/GenBank/DDBJ whole genome shotgun (WGS) entry which is preliminary data.</text>
</comment>
<dbReference type="EMBL" id="CM055747">
    <property type="protein sequence ID" value="KAJ7996128.1"/>
    <property type="molecule type" value="Genomic_DNA"/>
</dbReference>
<sequence>MDQVVQQEGYLVLELLVEPEEYRGLEWSVEQEEYRGEVAQAMEELLVAIQERMEQKRLGKEGKNPPRR</sequence>
<reference evidence="1" key="1">
    <citation type="submission" date="2021-05" db="EMBL/GenBank/DDBJ databases">
        <authorList>
            <person name="Pan Q."/>
            <person name="Jouanno E."/>
            <person name="Zahm M."/>
            <person name="Klopp C."/>
            <person name="Cabau C."/>
            <person name="Louis A."/>
            <person name="Berthelot C."/>
            <person name="Parey E."/>
            <person name="Roest Crollius H."/>
            <person name="Montfort J."/>
            <person name="Robinson-Rechavi M."/>
            <person name="Bouchez O."/>
            <person name="Lampietro C."/>
            <person name="Lopez Roques C."/>
            <person name="Donnadieu C."/>
            <person name="Postlethwait J."/>
            <person name="Bobe J."/>
            <person name="Dillon D."/>
            <person name="Chandos A."/>
            <person name="von Hippel F."/>
            <person name="Guiguen Y."/>
        </authorList>
    </citation>
    <scope>NUCLEOTIDE SEQUENCE</scope>
    <source>
        <strain evidence="1">YG-Jan2019</strain>
    </source>
</reference>
<dbReference type="Proteomes" id="UP001157502">
    <property type="component" value="Chromosome 20"/>
</dbReference>
<evidence type="ECO:0000313" key="2">
    <source>
        <dbReference type="Proteomes" id="UP001157502"/>
    </source>
</evidence>
<name>A0ACC2FXE7_DALPE</name>
<protein>
    <submittedName>
        <fullName evidence="1">Uncharacterized protein</fullName>
    </submittedName>
</protein>
<keyword evidence="2" id="KW-1185">Reference proteome</keyword>
<gene>
    <name evidence="1" type="ORF">DPEC_G00233860</name>
</gene>
<accession>A0ACC2FXE7</accession>
<evidence type="ECO:0000313" key="1">
    <source>
        <dbReference type="EMBL" id="KAJ7996128.1"/>
    </source>
</evidence>